<reference evidence="1" key="1">
    <citation type="submission" date="2021-03" db="EMBL/GenBank/DDBJ databases">
        <title>Evolutionary priming and transition to the ectomycorrhizal habit in an iconic lineage of mushroom-forming fungi: is preadaptation a requirement?</title>
        <authorList>
            <consortium name="DOE Joint Genome Institute"/>
            <person name="Looney B.P."/>
            <person name="Miyauchi S."/>
            <person name="Morin E."/>
            <person name="Drula E."/>
            <person name="Courty P.E."/>
            <person name="Chicoki N."/>
            <person name="Fauchery L."/>
            <person name="Kohler A."/>
            <person name="Kuo A."/>
            <person name="LaButti K."/>
            <person name="Pangilinan J."/>
            <person name="Lipzen A."/>
            <person name="Riley R."/>
            <person name="Andreopoulos W."/>
            <person name="He G."/>
            <person name="Johnson J."/>
            <person name="Barry K.W."/>
            <person name="Grigoriev I.V."/>
            <person name="Nagy L."/>
            <person name="Hibbett D."/>
            <person name="Henrissat B."/>
            <person name="Matheny P.B."/>
            <person name="Labbe J."/>
            <person name="Martin A.F."/>
        </authorList>
    </citation>
    <scope>NUCLEOTIDE SEQUENCE</scope>
    <source>
        <strain evidence="1">BPL698</strain>
    </source>
</reference>
<sequence>MPVTTRRQSRSLLHPNAIDESGGRRSEDRPRGAVRESGGDNDPADGSSPRSFSREEAEGRGSSTSVGPESQSQEADMSEESNYEESDGSPDFDDDFEVTHHVAKKRRKSDRPATSASGRAPSSKPLAKAKRTGISRRIQGRLQNMLSLPLDVLFLIFSELGSMDLVNLARTSNELRRFLMSRRTILVWTVARQNAGATRVPDPPEDMSEPAWALLLFGPAMCSECSTKNIQRVDFALRRRLCTGCRKKNLVPSVKFGSQCPGLKESVMDLLPHTTNGGWAHRRVSSSRFYWKPDLYEMGKRLAELEEDRDSGKPGALQRLETFRGERILLVNSIVQRCPEFEKWAEAEAEAQARNARERRVERRKALKARILAAGYGNADIDWIGLSAVPGANVDKPLTEEAWRHIRTKVESRLSTAREARLRALRCRREREYRARAEQCYSDLMLQVLPMQRLYLPSLSQVGELSCFRDLLNPERDVPAAEWERAAARLPESLSEWMSEHKDRYSSLLPSRVFGTQDKAMEVRLLSDQRTCSWVLGDMSDFAGKLELATSVFRHPDTNTILMGRDICHAWKMKGDLEFLERGAEAVRALLRLLLLDPTTTTASMLDQLDSHFVCTSCPEWRRYSWRSSVLHFIEDSEMDRSHTQWRVVYPDEGAMRGEQSNYDVLYPHRSEAWLCNHCSDDLAPAPSAPFGRISWAVSKTDATRHVQTKHDIKDPIVDVNLFSYPMFGFE</sequence>
<proteinExistence type="predicted"/>
<evidence type="ECO:0000313" key="2">
    <source>
        <dbReference type="Proteomes" id="UP001207468"/>
    </source>
</evidence>
<keyword evidence="2" id="KW-1185">Reference proteome</keyword>
<dbReference type="Proteomes" id="UP001207468">
    <property type="component" value="Unassembled WGS sequence"/>
</dbReference>
<evidence type="ECO:0000313" key="1">
    <source>
        <dbReference type="EMBL" id="KAI9507305.1"/>
    </source>
</evidence>
<gene>
    <name evidence="1" type="ORF">F5148DRAFT_1206134</name>
</gene>
<comment type="caution">
    <text evidence="1">The sequence shown here is derived from an EMBL/GenBank/DDBJ whole genome shotgun (WGS) entry which is preliminary data.</text>
</comment>
<name>A0ACC0U6H5_9AGAM</name>
<dbReference type="EMBL" id="JAGFNK010000131">
    <property type="protein sequence ID" value="KAI9507305.1"/>
    <property type="molecule type" value="Genomic_DNA"/>
</dbReference>
<accession>A0ACC0U6H5</accession>
<protein>
    <submittedName>
        <fullName evidence="1">Uncharacterized protein</fullName>
    </submittedName>
</protein>
<organism evidence="1 2">
    <name type="scientific">Russula earlei</name>
    <dbReference type="NCBI Taxonomy" id="71964"/>
    <lineage>
        <taxon>Eukaryota</taxon>
        <taxon>Fungi</taxon>
        <taxon>Dikarya</taxon>
        <taxon>Basidiomycota</taxon>
        <taxon>Agaricomycotina</taxon>
        <taxon>Agaricomycetes</taxon>
        <taxon>Russulales</taxon>
        <taxon>Russulaceae</taxon>
        <taxon>Russula</taxon>
    </lineage>
</organism>